<evidence type="ECO:0000256" key="1">
    <source>
        <dbReference type="SAM" id="MobiDB-lite"/>
    </source>
</evidence>
<dbReference type="Proteomes" id="UP000185891">
    <property type="component" value="Unassembled WGS sequence"/>
</dbReference>
<accession>A0A1F5EQC6</accession>
<protein>
    <submittedName>
        <fullName evidence="2">Uncharacterized protein</fullName>
    </submittedName>
</protein>
<comment type="caution">
    <text evidence="2">The sequence shown here is derived from an EMBL/GenBank/DDBJ whole genome shotgun (WGS) entry which is preliminary data.</text>
</comment>
<organism evidence="2 3">
    <name type="scientific">Candidatus Campbellbacteria bacterium RIFCSPHIGHO2_12_FULL_35_10</name>
    <dbReference type="NCBI Taxonomy" id="1797578"/>
    <lineage>
        <taxon>Bacteria</taxon>
        <taxon>Candidatus Campbelliibacteriota</taxon>
    </lineage>
</organism>
<feature type="compositionally biased region" description="Basic and acidic residues" evidence="1">
    <location>
        <begin position="205"/>
        <end position="225"/>
    </location>
</feature>
<proteinExistence type="predicted"/>
<evidence type="ECO:0000313" key="3">
    <source>
        <dbReference type="Proteomes" id="UP000185891"/>
    </source>
</evidence>
<sequence length="225" mass="25833">MQDYTLEQIDNRFDKLPLDIKEAINSLDMTKIVVEIGQNNNLHIDQIGELLDVVGLTMLGFNNPDRFVELLKERMEITDEQTKNVIKEVNDKVFVAIRESIKRIHEEHTKETGEIDVLRPAEIINPVQTDISHDEVLDRDKVLDEIENPEKIEVTTSIPINIIKDKSVIIPEIDNNVPLIVETKNEIPTANIMENKLTATTKAPIQEKKIEDGEHQADPYREQIQ</sequence>
<reference evidence="2 3" key="1">
    <citation type="journal article" date="2016" name="Nat. Commun.">
        <title>Thousands of microbial genomes shed light on interconnected biogeochemical processes in an aquifer system.</title>
        <authorList>
            <person name="Anantharaman K."/>
            <person name="Brown C.T."/>
            <person name="Hug L.A."/>
            <person name="Sharon I."/>
            <person name="Castelle C.J."/>
            <person name="Probst A.J."/>
            <person name="Thomas B.C."/>
            <person name="Singh A."/>
            <person name="Wilkins M.J."/>
            <person name="Karaoz U."/>
            <person name="Brodie E.L."/>
            <person name="Williams K.H."/>
            <person name="Hubbard S.S."/>
            <person name="Banfield J.F."/>
        </authorList>
    </citation>
    <scope>NUCLEOTIDE SEQUENCE [LARGE SCALE GENOMIC DNA]</scope>
</reference>
<feature type="region of interest" description="Disordered" evidence="1">
    <location>
        <begin position="203"/>
        <end position="225"/>
    </location>
</feature>
<evidence type="ECO:0000313" key="2">
    <source>
        <dbReference type="EMBL" id="OGD69582.1"/>
    </source>
</evidence>
<gene>
    <name evidence="2" type="ORF">A3E89_00155</name>
</gene>
<dbReference type="EMBL" id="MFAA01000006">
    <property type="protein sequence ID" value="OGD69582.1"/>
    <property type="molecule type" value="Genomic_DNA"/>
</dbReference>
<name>A0A1F5EQC6_9BACT</name>
<dbReference type="AlphaFoldDB" id="A0A1F5EQC6"/>